<evidence type="ECO:0008006" key="2">
    <source>
        <dbReference type="Google" id="ProtNLM"/>
    </source>
</evidence>
<dbReference type="EMBL" id="MLJW01000260">
    <property type="protein sequence ID" value="OIQ91408.1"/>
    <property type="molecule type" value="Genomic_DNA"/>
</dbReference>
<comment type="caution">
    <text evidence="1">The sequence shown here is derived from an EMBL/GenBank/DDBJ whole genome shotgun (WGS) entry which is preliminary data.</text>
</comment>
<dbReference type="PROSITE" id="PS51257">
    <property type="entry name" value="PROKAR_LIPOPROTEIN"/>
    <property type="match status" value="1"/>
</dbReference>
<gene>
    <name evidence="1" type="ORF">GALL_266820</name>
</gene>
<dbReference type="AlphaFoldDB" id="A0A1J5R5Y1"/>
<accession>A0A1J5R5Y1</accession>
<sequence length="317" mass="31585">MNANWKLAAKIGISMAALLALSACRGGGGSAASAPTPTTVIGTAAKGLVSQGKVLVCRIVNGLPEADASCASGTTGADGSFSVAMSDGYTGPALIKVMAGANSTMIDETTGQPIAYNLTMRALLPALSGTATVYVTPFSEMAASAVGNSGITAANMVQAMDTVQANFGVDLAVRPVIDLKDDASDPAMLGKQANMVRQLTRVMMAARTTSSLMDQNGVACNAAGSSTAQVACVVSAMAGAMAGVASTDPTRAATLLAALNSQNVTAAYLPIVNANGTLVMDLTDMTSSASMQAAMRTAGMAGQSVAGTVTTMMQGMM</sequence>
<protein>
    <recommendedName>
        <fullName evidence="2">Lipoprotein</fullName>
    </recommendedName>
</protein>
<organism evidence="1">
    <name type="scientific">mine drainage metagenome</name>
    <dbReference type="NCBI Taxonomy" id="410659"/>
    <lineage>
        <taxon>unclassified sequences</taxon>
        <taxon>metagenomes</taxon>
        <taxon>ecological metagenomes</taxon>
    </lineage>
</organism>
<proteinExistence type="predicted"/>
<reference evidence="1" key="1">
    <citation type="submission" date="2016-10" db="EMBL/GenBank/DDBJ databases">
        <title>Sequence of Gallionella enrichment culture.</title>
        <authorList>
            <person name="Poehlein A."/>
            <person name="Muehling M."/>
            <person name="Daniel R."/>
        </authorList>
    </citation>
    <scope>NUCLEOTIDE SEQUENCE</scope>
</reference>
<evidence type="ECO:0000313" key="1">
    <source>
        <dbReference type="EMBL" id="OIQ91408.1"/>
    </source>
</evidence>
<name>A0A1J5R5Y1_9ZZZZ</name>